<evidence type="ECO:0000313" key="2">
    <source>
        <dbReference type="Proteomes" id="UP000011064"/>
    </source>
</evidence>
<accession>L8FTU7</accession>
<name>L8FTU7_PSED2</name>
<reference evidence="2" key="1">
    <citation type="submission" date="2010-09" db="EMBL/GenBank/DDBJ databases">
        <title>The genome sequence of Geomyces destructans 20631-21.</title>
        <authorList>
            <consortium name="The Broad Institute Genome Sequencing Platform"/>
            <person name="Cuomo C.A."/>
            <person name="Blehert D.S."/>
            <person name="Lorch J.M."/>
            <person name="Young S.K."/>
            <person name="Zeng Q."/>
            <person name="Gargeya S."/>
            <person name="Fitzgerald M."/>
            <person name="Haas B."/>
            <person name="Abouelleil A."/>
            <person name="Alvarado L."/>
            <person name="Arachchi H.M."/>
            <person name="Berlin A."/>
            <person name="Brown A."/>
            <person name="Chapman S.B."/>
            <person name="Chen Z."/>
            <person name="Dunbar C."/>
            <person name="Freedman E."/>
            <person name="Gearin G."/>
            <person name="Gellesch M."/>
            <person name="Goldberg J."/>
            <person name="Griggs A."/>
            <person name="Gujja S."/>
            <person name="Heiman D."/>
            <person name="Howarth C."/>
            <person name="Larson L."/>
            <person name="Lui A."/>
            <person name="MacDonald P.J.P."/>
            <person name="Montmayeur A."/>
            <person name="Murphy C."/>
            <person name="Neiman D."/>
            <person name="Pearson M."/>
            <person name="Priest M."/>
            <person name="Roberts A."/>
            <person name="Saif S."/>
            <person name="Shea T."/>
            <person name="Shenoy N."/>
            <person name="Sisk P."/>
            <person name="Stolte C."/>
            <person name="Sykes S."/>
            <person name="Wortman J."/>
            <person name="Nusbaum C."/>
            <person name="Birren B."/>
        </authorList>
    </citation>
    <scope>NUCLEOTIDE SEQUENCE [LARGE SCALE GENOMIC DNA]</scope>
    <source>
        <strain evidence="2">ATCC MYA-4855 / 20631-21</strain>
    </source>
</reference>
<protein>
    <submittedName>
        <fullName evidence="1">Uncharacterized protein</fullName>
    </submittedName>
</protein>
<keyword evidence="2" id="KW-1185">Reference proteome</keyword>
<sequence length="184" mass="20353">MPQQYTFDNAAQTTMVGWDPAILRNRTPAQCRTAYLARWGTITACPPQNTNCLEEQLCRLCWPHKTNGEVRAGTTAKCYGCRTGNQLMPLPQDTPRGLDNEDLLPCGCKWQHTAVELLFYRRALPAATLPPGDAPPNTLTRTHHCVLWEMLQYLQGGNMTVLDLVDGTCRANTTLAAVASGHNI</sequence>
<gene>
    <name evidence="1" type="ORF">GMDG_05949</name>
</gene>
<evidence type="ECO:0000313" key="1">
    <source>
        <dbReference type="EMBL" id="ELR03111.1"/>
    </source>
</evidence>
<dbReference type="Proteomes" id="UP000011064">
    <property type="component" value="Unassembled WGS sequence"/>
</dbReference>
<dbReference type="EMBL" id="GL573304">
    <property type="protein sequence ID" value="ELR03111.1"/>
    <property type="molecule type" value="Genomic_DNA"/>
</dbReference>
<dbReference type="HOGENOM" id="CLU_126140_0_0_1"/>
<proteinExistence type="predicted"/>
<dbReference type="VEuPathDB" id="FungiDB:GMDG_05949"/>
<dbReference type="AlphaFoldDB" id="L8FTU7"/>
<organism evidence="1 2">
    <name type="scientific">Pseudogymnoascus destructans (strain ATCC MYA-4855 / 20631-21)</name>
    <name type="common">Bat white-nose syndrome fungus</name>
    <name type="synonym">Geomyces destructans</name>
    <dbReference type="NCBI Taxonomy" id="658429"/>
    <lineage>
        <taxon>Eukaryota</taxon>
        <taxon>Fungi</taxon>
        <taxon>Dikarya</taxon>
        <taxon>Ascomycota</taxon>
        <taxon>Pezizomycotina</taxon>
        <taxon>Leotiomycetes</taxon>
        <taxon>Thelebolales</taxon>
        <taxon>Thelebolaceae</taxon>
        <taxon>Pseudogymnoascus</taxon>
    </lineage>
</organism>
<dbReference type="InParanoid" id="L8FTU7"/>